<evidence type="ECO:0000313" key="1">
    <source>
        <dbReference type="EMBL" id="MFB9073029.1"/>
    </source>
</evidence>
<accession>A0ABV5G276</accession>
<keyword evidence="2" id="KW-1185">Reference proteome</keyword>
<gene>
    <name evidence="1" type="ORF">ACFFX0_18195</name>
</gene>
<dbReference type="EMBL" id="JBHMFI010000001">
    <property type="protein sequence ID" value="MFB9073029.1"/>
    <property type="molecule type" value="Genomic_DNA"/>
</dbReference>
<evidence type="ECO:0000313" key="2">
    <source>
        <dbReference type="Proteomes" id="UP001589575"/>
    </source>
</evidence>
<sequence>MGQAQGAFRALQFPDDRGHHVLVRMVGAEEAAQAEVLAAVMQHHPGLLTITARATGLLVIGVQ</sequence>
<proteinExistence type="predicted"/>
<comment type="caution">
    <text evidence="1">The sequence shown here is derived from an EMBL/GenBank/DDBJ whole genome shotgun (WGS) entry which is preliminary data.</text>
</comment>
<name>A0ABV5G276_9MICC</name>
<dbReference type="Proteomes" id="UP001589575">
    <property type="component" value="Unassembled WGS sequence"/>
</dbReference>
<reference evidence="1 2" key="1">
    <citation type="submission" date="2024-09" db="EMBL/GenBank/DDBJ databases">
        <authorList>
            <person name="Sun Q."/>
            <person name="Mori K."/>
        </authorList>
    </citation>
    <scope>NUCLEOTIDE SEQUENCE [LARGE SCALE GENOMIC DNA]</scope>
    <source>
        <strain evidence="1 2">CCM 7609</strain>
    </source>
</reference>
<organism evidence="1 2">
    <name type="scientific">Citricoccus parietis</name>
    <dbReference type="NCBI Taxonomy" id="592307"/>
    <lineage>
        <taxon>Bacteria</taxon>
        <taxon>Bacillati</taxon>
        <taxon>Actinomycetota</taxon>
        <taxon>Actinomycetes</taxon>
        <taxon>Micrococcales</taxon>
        <taxon>Micrococcaceae</taxon>
        <taxon>Citricoccus</taxon>
    </lineage>
</organism>
<protein>
    <submittedName>
        <fullName evidence="1">Uncharacterized protein</fullName>
    </submittedName>
</protein>